<feature type="transmembrane region" description="Helical" evidence="2">
    <location>
        <begin position="253"/>
        <end position="274"/>
    </location>
</feature>
<dbReference type="Proteomes" id="UP000593591">
    <property type="component" value="Chromosome"/>
</dbReference>
<keyword evidence="2" id="KW-0812">Transmembrane</keyword>
<keyword evidence="6" id="KW-1185">Reference proteome</keyword>
<evidence type="ECO:0000313" key="5">
    <source>
        <dbReference type="EMBL" id="QOS40592.1"/>
    </source>
</evidence>
<organism evidence="4 6">
    <name type="scientific">Treponema rectale</name>
    <dbReference type="NCBI Taxonomy" id="744512"/>
    <lineage>
        <taxon>Bacteria</taxon>
        <taxon>Pseudomonadati</taxon>
        <taxon>Spirochaetota</taxon>
        <taxon>Spirochaetia</taxon>
        <taxon>Spirochaetales</taxon>
        <taxon>Treponemataceae</taxon>
        <taxon>Treponema</taxon>
    </lineage>
</organism>
<dbReference type="EMBL" id="CP031517">
    <property type="protein sequence ID" value="QOS40592.1"/>
    <property type="molecule type" value="Genomic_DNA"/>
</dbReference>
<keyword evidence="1" id="KW-0378">Hydrolase</keyword>
<dbReference type="SMART" id="SM00331">
    <property type="entry name" value="PP2C_SIG"/>
    <property type="match status" value="1"/>
</dbReference>
<evidence type="ECO:0000313" key="7">
    <source>
        <dbReference type="Proteomes" id="UP000593591"/>
    </source>
</evidence>
<keyword evidence="2" id="KW-1133">Transmembrane helix</keyword>
<dbReference type="InterPro" id="IPR036457">
    <property type="entry name" value="PPM-type-like_dom_sf"/>
</dbReference>
<accession>A0A840SCM2</accession>
<dbReference type="RefSeq" id="WP_184651127.1">
    <property type="nucleotide sequence ID" value="NZ_JACHFR010000001.1"/>
</dbReference>
<feature type="transmembrane region" description="Helical" evidence="2">
    <location>
        <begin position="98"/>
        <end position="120"/>
    </location>
</feature>
<keyword evidence="2" id="KW-0472">Membrane</keyword>
<reference evidence="5 7" key="1">
    <citation type="submission" date="2018-08" db="EMBL/GenBank/DDBJ databases">
        <title>The first complete genome of Treponema rectale (CHPAT), a commensal spirochete of the bovine rectum.</title>
        <authorList>
            <person name="Staton G.J."/>
            <person name="Clegg S.R."/>
            <person name="Carter S.D."/>
            <person name="Radford A.D."/>
            <person name="Darby A."/>
            <person name="Hall N."/>
            <person name="Birtles R.J."/>
            <person name="Evans N.J."/>
        </authorList>
    </citation>
    <scope>NUCLEOTIDE SEQUENCE [LARGE SCALE GENOMIC DNA]</scope>
    <source>
        <strain evidence="5 7">CHPA</strain>
    </source>
</reference>
<evidence type="ECO:0000259" key="3">
    <source>
        <dbReference type="SMART" id="SM00331"/>
    </source>
</evidence>
<feature type="transmembrane region" description="Helical" evidence="2">
    <location>
        <begin position="34"/>
        <end position="58"/>
    </location>
</feature>
<dbReference type="AlphaFoldDB" id="A0A840SCM2"/>
<dbReference type="EMBL" id="JACHFR010000001">
    <property type="protein sequence ID" value="MBB5217676.1"/>
    <property type="molecule type" value="Genomic_DNA"/>
</dbReference>
<evidence type="ECO:0000313" key="6">
    <source>
        <dbReference type="Proteomes" id="UP000578697"/>
    </source>
</evidence>
<dbReference type="GO" id="GO:0016791">
    <property type="term" value="F:phosphatase activity"/>
    <property type="evidence" value="ECO:0007669"/>
    <property type="project" value="TreeGrafter"/>
</dbReference>
<dbReference type="SUPFAM" id="SSF81606">
    <property type="entry name" value="PP2C-like"/>
    <property type="match status" value="1"/>
</dbReference>
<feature type="transmembrane region" description="Helical" evidence="2">
    <location>
        <begin position="159"/>
        <end position="176"/>
    </location>
</feature>
<reference evidence="4 6" key="2">
    <citation type="submission" date="2020-08" db="EMBL/GenBank/DDBJ databases">
        <title>Genomic Encyclopedia of Type Strains, Phase IV (KMG-IV): sequencing the most valuable type-strain genomes for metagenomic binning, comparative biology and taxonomic classification.</title>
        <authorList>
            <person name="Goeker M."/>
        </authorList>
    </citation>
    <scope>NUCLEOTIDE SEQUENCE [LARGE SCALE GENOMIC DNA]</scope>
    <source>
        <strain evidence="4 6">DSM 103679</strain>
    </source>
</reference>
<dbReference type="Proteomes" id="UP000578697">
    <property type="component" value="Unassembled WGS sequence"/>
</dbReference>
<feature type="transmembrane region" description="Helical" evidence="2">
    <location>
        <begin position="65"/>
        <end position="86"/>
    </location>
</feature>
<dbReference type="KEGG" id="trc:DYE49_09010"/>
<dbReference type="Pfam" id="PF07228">
    <property type="entry name" value="SpoIIE"/>
    <property type="match status" value="1"/>
</dbReference>
<feature type="transmembrane region" description="Helical" evidence="2">
    <location>
        <begin position="211"/>
        <end position="232"/>
    </location>
</feature>
<sequence>MIFLLLNLIAFAFTLRLAFRTDKKIELAKYSTDLVNLTLFLSILFLFSAVMISLSLWGPAQLSLFLGRVTIFLFACYSISASIYMVSFPRTNRQKPNVFLYIFRWAAFILAFYLVFFAKGSILSLGMNDKRFIFRSGFIFRGAMRRTFHYTWFDLLSAIYIYAVPCFFLLLAAIKAENTDARLLRQKRIITIIGVPLSWITWYYINWASEYQPLLFSLFTFTFIPQIIMFSYGSSLETLWTPLSFIKSAARIGIRYLLPAALGGLLFLALSDLYRQNLPLFMILYVTGVSIITFFWYYLDRFIQSRDFLRDNNYSAEFEKAITSIDYDDEPQAITEHVYSTFQRYLDSSSVSLLTDNGSENELETVYSSNGTTVTLKVDPSVFDTLLNMNHPVVFREWLMQNSSVSNIRSYAIDILTKTNSDAFIILNEGRQIVAVLTLGKKRNGNVYSVYDYEVLNKFYSNIFVVGYYFKNIMNEAVIGTVNREIRMSDQIITSIQENMDFIKNPKADIGYLMVPAHNIGGEFVDMIRLNDQRYIFIIGALNGKGIAASMNMVILKSIIRTFLAETTDFKLLVEKVNTFIRESLPKGSFFAGTFGLIDFTSDTLYYINCGAPALFMYTKTYNNVIEIQGAGRILGFVQDIGPLIKVKKVKLSEGDMILACTDGLIESRSLRGDVYGKSNIQSNFMENSGYPANKMAQFAYDSLVHFTSKELDDDVTILIIKYHGGK</sequence>
<name>A0A840SCM2_9SPIR</name>
<dbReference type="InterPro" id="IPR052016">
    <property type="entry name" value="Bact_Sigma-Reg"/>
</dbReference>
<dbReference type="Gene3D" id="3.60.40.10">
    <property type="entry name" value="PPM-type phosphatase domain"/>
    <property type="match status" value="1"/>
</dbReference>
<evidence type="ECO:0000256" key="2">
    <source>
        <dbReference type="SAM" id="Phobius"/>
    </source>
</evidence>
<proteinExistence type="predicted"/>
<evidence type="ECO:0000313" key="4">
    <source>
        <dbReference type="EMBL" id="MBB5217676.1"/>
    </source>
</evidence>
<dbReference type="PANTHER" id="PTHR43156">
    <property type="entry name" value="STAGE II SPORULATION PROTEIN E-RELATED"/>
    <property type="match status" value="1"/>
</dbReference>
<gene>
    <name evidence="5" type="ORF">DYE49_09010</name>
    <name evidence="4" type="ORF">HNP77_000020</name>
</gene>
<feature type="transmembrane region" description="Helical" evidence="2">
    <location>
        <begin position="188"/>
        <end position="205"/>
    </location>
</feature>
<protein>
    <submittedName>
        <fullName evidence="5">Serine/threonine-protein phosphatase</fullName>
    </submittedName>
</protein>
<evidence type="ECO:0000256" key="1">
    <source>
        <dbReference type="ARBA" id="ARBA00022801"/>
    </source>
</evidence>
<dbReference type="PANTHER" id="PTHR43156:SF2">
    <property type="entry name" value="STAGE II SPORULATION PROTEIN E"/>
    <property type="match status" value="1"/>
</dbReference>
<feature type="domain" description="PPM-type phosphatase" evidence="3">
    <location>
        <begin position="505"/>
        <end position="723"/>
    </location>
</feature>
<dbReference type="InterPro" id="IPR001932">
    <property type="entry name" value="PPM-type_phosphatase-like_dom"/>
</dbReference>
<feature type="transmembrane region" description="Helical" evidence="2">
    <location>
        <begin position="280"/>
        <end position="299"/>
    </location>
</feature>